<dbReference type="SMART" id="SM00111">
    <property type="entry name" value="C4"/>
    <property type="match status" value="2"/>
</dbReference>
<dbReference type="InterPro" id="IPR008160">
    <property type="entry name" value="Collagen"/>
</dbReference>
<keyword evidence="5" id="KW-0677">Repeat</keyword>
<dbReference type="PROSITE" id="PS51403">
    <property type="entry name" value="NC1_IV"/>
    <property type="match status" value="1"/>
</dbReference>
<evidence type="ECO:0000256" key="8">
    <source>
        <dbReference type="ARBA" id="ARBA00023157"/>
    </source>
</evidence>
<keyword evidence="12" id="KW-1185">Reference proteome</keyword>
<feature type="region of interest" description="Disordered" evidence="9">
    <location>
        <begin position="213"/>
        <end position="264"/>
    </location>
</feature>
<dbReference type="GO" id="GO:0005581">
    <property type="term" value="C:collagen trimer"/>
    <property type="evidence" value="ECO:0007669"/>
    <property type="project" value="UniProtKB-KW"/>
</dbReference>
<reference evidence="11" key="1">
    <citation type="journal article" date="2023" name="Front. Mar. Sci.">
        <title>A new Merluccius polli reference genome to investigate the effects of global change in West African waters.</title>
        <authorList>
            <person name="Mateo J.L."/>
            <person name="Blanco-Fernandez C."/>
            <person name="Garcia-Vazquez E."/>
            <person name="Machado-Schiaffino G."/>
        </authorList>
    </citation>
    <scope>NUCLEOTIDE SEQUENCE</scope>
    <source>
        <strain evidence="11">C29</strain>
        <tissue evidence="11">Fin</tissue>
    </source>
</reference>
<dbReference type="InterPro" id="IPR016187">
    <property type="entry name" value="CTDL_fold"/>
</dbReference>
<comment type="subcellular location">
    <subcellularLocation>
        <location evidence="2">Secreted</location>
        <location evidence="2">Extracellular space</location>
        <location evidence="2">Extracellular matrix</location>
        <location evidence="2">Basement membrane</location>
    </subcellularLocation>
</comment>
<dbReference type="PANTHER" id="PTHR14619:SF8">
    <property type="entry name" value="COLLAGEN TYPE IV ALPHA 4 CHAIN"/>
    <property type="match status" value="1"/>
</dbReference>
<dbReference type="PANTHER" id="PTHR14619">
    <property type="entry name" value="NEURON-DERIVED NEUROTROPHIC FACTOR"/>
    <property type="match status" value="1"/>
</dbReference>
<dbReference type="Proteomes" id="UP001174136">
    <property type="component" value="Unassembled WGS sequence"/>
</dbReference>
<dbReference type="SUPFAM" id="SSF56436">
    <property type="entry name" value="C-type lectin-like"/>
    <property type="match status" value="2"/>
</dbReference>
<keyword evidence="4" id="KW-0272">Extracellular matrix</keyword>
<keyword evidence="3" id="KW-0964">Secreted</keyword>
<dbReference type="FunFam" id="2.170.240.10:FF:000001">
    <property type="entry name" value="Collagen IV alpha 1 chain"/>
    <property type="match status" value="1"/>
</dbReference>
<dbReference type="GO" id="GO:0005201">
    <property type="term" value="F:extracellular matrix structural constituent"/>
    <property type="evidence" value="ECO:0007669"/>
    <property type="project" value="InterPro"/>
</dbReference>
<dbReference type="InterPro" id="IPR001442">
    <property type="entry name" value="Collagen_IV_NC"/>
</dbReference>
<sequence length="490" mass="52840">MAYRVSQGFQVLQGLMEFKGAPDQLAGLDLQDPRAPPVMSVFPGPQAHCVAPTSRTSEGHRDLKDVLELMGLQVLLEIQGFQVSTLPPKGTQGHLAPMVYTALRVPRDSQDFPVHHTQALKDLKVIEELLVPEVLMDPKVNKVFQDPQVNGEIKAFEEMRVPKGLLEILLVKIDPTGPRDCSGRLADMASLAPLETWDLGASQGLKACARGTVGYRAPPGTDGRPGDDGPVGDTGDTGPQGFVGLQGPPGPAGEAGDPGRRGASSSGFLLVIHSQSVEVPRCPEGSPQLWVGYSLVYLEGQERAHTQDLGQAGSCLPIFSTMPFSYCNSGTCRYSGRNDKSYWLSTTNHIPMMPFSGREIGLHVSRCVVCEASAPTAAFHSQDRTPPACPPGWRSLWTGYSFLLHTGVGDDGGGQSLTSTGSCLEDFRTHPFVECQGARGTCFYFGHLHSFWLTTVSPEEQFAAPKTGTIKAAEQQRQSASRCHVCTRDR</sequence>
<keyword evidence="8" id="KW-1015">Disulfide bond</keyword>
<evidence type="ECO:0000259" key="10">
    <source>
        <dbReference type="PROSITE" id="PS51403"/>
    </source>
</evidence>
<dbReference type="InterPro" id="IPR036954">
    <property type="entry name" value="Collagen_IV_NC_sf"/>
</dbReference>
<protein>
    <submittedName>
        <fullName evidence="11">Collagen alpha-2(IV) chain</fullName>
    </submittedName>
</protein>
<keyword evidence="6" id="KW-0084">Basement membrane</keyword>
<evidence type="ECO:0000313" key="12">
    <source>
        <dbReference type="Proteomes" id="UP001174136"/>
    </source>
</evidence>
<organism evidence="11 12">
    <name type="scientific">Merluccius polli</name>
    <name type="common">Benguela hake</name>
    <name type="synonym">Merluccius cadenati</name>
    <dbReference type="NCBI Taxonomy" id="89951"/>
    <lineage>
        <taxon>Eukaryota</taxon>
        <taxon>Metazoa</taxon>
        <taxon>Chordata</taxon>
        <taxon>Craniata</taxon>
        <taxon>Vertebrata</taxon>
        <taxon>Euteleostomi</taxon>
        <taxon>Actinopterygii</taxon>
        <taxon>Neopterygii</taxon>
        <taxon>Teleostei</taxon>
        <taxon>Neoteleostei</taxon>
        <taxon>Acanthomorphata</taxon>
        <taxon>Zeiogadaria</taxon>
        <taxon>Gadariae</taxon>
        <taxon>Gadiformes</taxon>
        <taxon>Gadoidei</taxon>
        <taxon>Merlucciidae</taxon>
        <taxon>Merluccius</taxon>
    </lineage>
</organism>
<evidence type="ECO:0000256" key="7">
    <source>
        <dbReference type="ARBA" id="ARBA00023119"/>
    </source>
</evidence>
<gene>
    <name evidence="11" type="primary">COL4A2</name>
    <name evidence="11" type="ORF">N1851_013602</name>
</gene>
<comment type="function">
    <text evidence="1">Type IV collagen is the major structural component of glomerular basement membranes (GBM), forming a 'chicken-wire' meshwork together with laminins, proteoglycans and entactin/nidogen.</text>
</comment>
<dbReference type="EMBL" id="JAOPHQ010002375">
    <property type="protein sequence ID" value="KAK0147057.1"/>
    <property type="molecule type" value="Genomic_DNA"/>
</dbReference>
<dbReference type="Pfam" id="PF01413">
    <property type="entry name" value="C4"/>
    <property type="match status" value="2"/>
</dbReference>
<dbReference type="InterPro" id="IPR019326">
    <property type="entry name" value="NDNF"/>
</dbReference>
<feature type="domain" description="Collagen IV NC1" evidence="10">
    <location>
        <begin position="267"/>
        <end position="490"/>
    </location>
</feature>
<accession>A0AA47MUY6</accession>
<name>A0AA47MUY6_MERPO</name>
<evidence type="ECO:0000256" key="6">
    <source>
        <dbReference type="ARBA" id="ARBA00022869"/>
    </source>
</evidence>
<evidence type="ECO:0000256" key="4">
    <source>
        <dbReference type="ARBA" id="ARBA00022530"/>
    </source>
</evidence>
<keyword evidence="7 11" id="KW-0176">Collagen</keyword>
<evidence type="ECO:0000256" key="2">
    <source>
        <dbReference type="ARBA" id="ARBA00004302"/>
    </source>
</evidence>
<feature type="compositionally biased region" description="Low complexity" evidence="9">
    <location>
        <begin position="231"/>
        <end position="240"/>
    </location>
</feature>
<dbReference type="Gene3D" id="2.170.240.10">
    <property type="entry name" value="Collagen IV, non-collagenous"/>
    <property type="match status" value="1"/>
</dbReference>
<evidence type="ECO:0000256" key="3">
    <source>
        <dbReference type="ARBA" id="ARBA00022525"/>
    </source>
</evidence>
<evidence type="ECO:0000256" key="9">
    <source>
        <dbReference type="SAM" id="MobiDB-lite"/>
    </source>
</evidence>
<dbReference type="AlphaFoldDB" id="A0AA47MUY6"/>
<comment type="caution">
    <text evidence="11">The sequence shown here is derived from an EMBL/GenBank/DDBJ whole genome shotgun (WGS) entry which is preliminary data.</text>
</comment>
<evidence type="ECO:0000313" key="11">
    <source>
        <dbReference type="EMBL" id="KAK0147057.1"/>
    </source>
</evidence>
<proteinExistence type="predicted"/>
<evidence type="ECO:0000256" key="5">
    <source>
        <dbReference type="ARBA" id="ARBA00022737"/>
    </source>
</evidence>
<evidence type="ECO:0000256" key="1">
    <source>
        <dbReference type="ARBA" id="ARBA00003696"/>
    </source>
</evidence>
<dbReference type="GO" id="GO:0005604">
    <property type="term" value="C:basement membrane"/>
    <property type="evidence" value="ECO:0007669"/>
    <property type="project" value="UniProtKB-SubCell"/>
</dbReference>
<dbReference type="Pfam" id="PF01391">
    <property type="entry name" value="Collagen"/>
    <property type="match status" value="1"/>
</dbReference>